<keyword evidence="3" id="KW-1185">Reference proteome</keyword>
<feature type="compositionally biased region" description="Low complexity" evidence="1">
    <location>
        <begin position="142"/>
        <end position="155"/>
    </location>
</feature>
<organism evidence="2 3">
    <name type="scientific">Phyllosticta capitalensis</name>
    <dbReference type="NCBI Taxonomy" id="121624"/>
    <lineage>
        <taxon>Eukaryota</taxon>
        <taxon>Fungi</taxon>
        <taxon>Dikarya</taxon>
        <taxon>Ascomycota</taxon>
        <taxon>Pezizomycotina</taxon>
        <taxon>Dothideomycetes</taxon>
        <taxon>Dothideomycetes incertae sedis</taxon>
        <taxon>Botryosphaeriales</taxon>
        <taxon>Phyllostictaceae</taxon>
        <taxon>Phyllosticta</taxon>
    </lineage>
</organism>
<evidence type="ECO:0000313" key="3">
    <source>
        <dbReference type="Proteomes" id="UP001492380"/>
    </source>
</evidence>
<protein>
    <submittedName>
        <fullName evidence="2">Uncharacterized protein</fullName>
    </submittedName>
</protein>
<feature type="region of interest" description="Disordered" evidence="1">
    <location>
        <begin position="142"/>
        <end position="166"/>
    </location>
</feature>
<comment type="caution">
    <text evidence="2">The sequence shown here is derived from an EMBL/GenBank/DDBJ whole genome shotgun (WGS) entry which is preliminary data.</text>
</comment>
<name>A0ABR1YI98_9PEZI</name>
<accession>A0ABR1YI98</accession>
<dbReference type="EMBL" id="JBBWRZ010000009">
    <property type="protein sequence ID" value="KAK8229334.1"/>
    <property type="molecule type" value="Genomic_DNA"/>
</dbReference>
<evidence type="ECO:0000256" key="1">
    <source>
        <dbReference type="SAM" id="MobiDB-lite"/>
    </source>
</evidence>
<sequence length="211" mass="23165">MTTRLPTYMYPVPTTSLRVETYHHPSPPSGPSSYLTLPPLASLFALLDPSSTMSMPMPMSMPRLALSCLRSGPVRPSVVRALPCPALPYSCQTRMRACIKSFSLGSPFQRVSEVGRSLASLTAMLSSCWLTCRSKASANANAKANATSHRSGTAGRCERRRRHRNGTHTYLGTRMPVVCRNGRRRSHHSGIFRFSSASRDANDCAFRGWSA</sequence>
<proteinExistence type="predicted"/>
<reference evidence="2 3" key="1">
    <citation type="submission" date="2024-04" db="EMBL/GenBank/DDBJ databases">
        <title>Phyllosticta paracitricarpa is synonymous to the EU quarantine fungus P. citricarpa based on phylogenomic analyses.</title>
        <authorList>
            <consortium name="Lawrence Berkeley National Laboratory"/>
            <person name="Van Ingen-Buijs V.A."/>
            <person name="Van Westerhoven A.C."/>
            <person name="Haridas S."/>
            <person name="Skiadas P."/>
            <person name="Martin F."/>
            <person name="Groenewald J.Z."/>
            <person name="Crous P.W."/>
            <person name="Seidl M.F."/>
        </authorList>
    </citation>
    <scope>NUCLEOTIDE SEQUENCE [LARGE SCALE GENOMIC DNA]</scope>
    <source>
        <strain evidence="2 3">CBS 123374</strain>
    </source>
</reference>
<gene>
    <name evidence="2" type="ORF">HDK90DRAFT_354210</name>
</gene>
<evidence type="ECO:0000313" key="2">
    <source>
        <dbReference type="EMBL" id="KAK8229334.1"/>
    </source>
</evidence>
<dbReference type="Proteomes" id="UP001492380">
    <property type="component" value="Unassembled WGS sequence"/>
</dbReference>